<dbReference type="EMBL" id="JBHUOV010000001">
    <property type="protein sequence ID" value="MFD2822514.1"/>
    <property type="molecule type" value="Genomic_DNA"/>
</dbReference>
<comment type="caution">
    <text evidence="1">The sequence shown here is derived from an EMBL/GenBank/DDBJ whole genome shotgun (WGS) entry which is preliminary data.</text>
</comment>
<evidence type="ECO:0000313" key="1">
    <source>
        <dbReference type="EMBL" id="MFD2822514.1"/>
    </source>
</evidence>
<dbReference type="RefSeq" id="WP_183485299.1">
    <property type="nucleotide sequence ID" value="NZ_JBHUOV010000001.1"/>
</dbReference>
<organism evidence="1 2">
    <name type="scientific">Lacinutrix iliipiscaria</name>
    <dbReference type="NCBI Taxonomy" id="1230532"/>
    <lineage>
        <taxon>Bacteria</taxon>
        <taxon>Pseudomonadati</taxon>
        <taxon>Bacteroidota</taxon>
        <taxon>Flavobacteriia</taxon>
        <taxon>Flavobacteriales</taxon>
        <taxon>Flavobacteriaceae</taxon>
        <taxon>Lacinutrix</taxon>
    </lineage>
</organism>
<sequence length="286" mass="33697">MKKTLIYIIGAGRSGTTLFDIVLGNTSDSISLGEINRFFKRDGIPPKRKEDSDVYLFWKKIRQTFERLSNTKSYAEYDSLFQKNEFHSNILKSFLKTNDLNYQKDLNDLYKAIALNVDEKIIIESSKYPARALNLSNYLNKEDIAIKYIYLKKDPVKVVKSFNKKDIEQPSKNFLMANIYYLVVNTICSIVIKVLKRRGHHTFCFKSEDFLKHPETVLKAAEKALNEDFSESQNQILNNRPLYTGFLFDGNRIRLKETLFLQPYKNNTKKNLKYYFTRVFNYIVYR</sequence>
<evidence type="ECO:0000313" key="2">
    <source>
        <dbReference type="Proteomes" id="UP001597533"/>
    </source>
</evidence>
<keyword evidence="2" id="KW-1185">Reference proteome</keyword>
<name>A0ABW5WJU9_9FLAO</name>
<accession>A0ABW5WJU9</accession>
<proteinExistence type="predicted"/>
<reference evidence="2" key="1">
    <citation type="journal article" date="2019" name="Int. J. Syst. Evol. Microbiol.">
        <title>The Global Catalogue of Microorganisms (GCM) 10K type strain sequencing project: providing services to taxonomists for standard genome sequencing and annotation.</title>
        <authorList>
            <consortium name="The Broad Institute Genomics Platform"/>
            <consortium name="The Broad Institute Genome Sequencing Center for Infectious Disease"/>
            <person name="Wu L."/>
            <person name="Ma J."/>
        </authorList>
    </citation>
    <scope>NUCLEOTIDE SEQUENCE [LARGE SCALE GENOMIC DNA]</scope>
    <source>
        <strain evidence="2">KCTC 32141</strain>
    </source>
</reference>
<dbReference type="Proteomes" id="UP001597533">
    <property type="component" value="Unassembled WGS sequence"/>
</dbReference>
<dbReference type="SUPFAM" id="SSF52540">
    <property type="entry name" value="P-loop containing nucleoside triphosphate hydrolases"/>
    <property type="match status" value="1"/>
</dbReference>
<dbReference type="Gene3D" id="3.40.50.300">
    <property type="entry name" value="P-loop containing nucleotide triphosphate hydrolases"/>
    <property type="match status" value="1"/>
</dbReference>
<dbReference type="InterPro" id="IPR027417">
    <property type="entry name" value="P-loop_NTPase"/>
</dbReference>
<evidence type="ECO:0008006" key="3">
    <source>
        <dbReference type="Google" id="ProtNLM"/>
    </source>
</evidence>
<protein>
    <recommendedName>
        <fullName evidence="3">Sulfotransferase family protein</fullName>
    </recommendedName>
</protein>
<gene>
    <name evidence="1" type="ORF">ACFS5M_02460</name>
</gene>